<dbReference type="EMBL" id="CP063845">
    <property type="protein sequence ID" value="UFP95431.1"/>
    <property type="molecule type" value="Genomic_DNA"/>
</dbReference>
<proteinExistence type="predicted"/>
<gene>
    <name evidence="4" type="ORF">ISF26_04055</name>
</gene>
<keyword evidence="2" id="KW-1133">Transmembrane helix</keyword>
<dbReference type="PANTHER" id="PTHR32309">
    <property type="entry name" value="TYROSINE-PROTEIN KINASE"/>
    <property type="match status" value="1"/>
</dbReference>
<evidence type="ECO:0000313" key="4">
    <source>
        <dbReference type="EMBL" id="UFP95431.1"/>
    </source>
</evidence>
<evidence type="ECO:0000256" key="1">
    <source>
        <dbReference type="SAM" id="Coils"/>
    </source>
</evidence>
<keyword evidence="2" id="KW-0812">Transmembrane</keyword>
<dbReference type="PANTHER" id="PTHR32309:SF13">
    <property type="entry name" value="FERRIC ENTEROBACTIN TRANSPORT PROTEIN FEPE"/>
    <property type="match status" value="1"/>
</dbReference>
<accession>A0ABY3PP19</accession>
<feature type="transmembrane region" description="Helical" evidence="2">
    <location>
        <begin position="12"/>
        <end position="33"/>
    </location>
</feature>
<dbReference type="InterPro" id="IPR027417">
    <property type="entry name" value="P-loop_NTPase"/>
</dbReference>
<dbReference type="Proteomes" id="UP001054846">
    <property type="component" value="Chromosome"/>
</dbReference>
<organism evidence="4 5">
    <name type="scientific">Gloeobacter morelensis MG652769</name>
    <dbReference type="NCBI Taxonomy" id="2781736"/>
    <lineage>
        <taxon>Bacteria</taxon>
        <taxon>Bacillati</taxon>
        <taxon>Cyanobacteriota</taxon>
        <taxon>Cyanophyceae</taxon>
        <taxon>Gloeobacterales</taxon>
        <taxon>Gloeobacteraceae</taxon>
        <taxon>Gloeobacter</taxon>
        <taxon>Gloeobacter morelensis</taxon>
    </lineage>
</organism>
<feature type="domain" description="CobQ/CobB/MinD/ParA nucleotide binding" evidence="3">
    <location>
        <begin position="498"/>
        <end position="600"/>
    </location>
</feature>
<protein>
    <recommendedName>
        <fullName evidence="3">CobQ/CobB/MinD/ParA nucleotide binding domain-containing protein</fullName>
    </recommendedName>
</protein>
<evidence type="ECO:0000259" key="3">
    <source>
        <dbReference type="Pfam" id="PF01656"/>
    </source>
</evidence>
<dbReference type="SUPFAM" id="SSF52540">
    <property type="entry name" value="P-loop containing nucleoside triphosphate hydrolases"/>
    <property type="match status" value="1"/>
</dbReference>
<keyword evidence="5" id="KW-1185">Reference proteome</keyword>
<dbReference type="RefSeq" id="WP_230842658.1">
    <property type="nucleotide sequence ID" value="NZ_CP063845.1"/>
</dbReference>
<keyword evidence="2" id="KW-0472">Membrane</keyword>
<feature type="transmembrane region" description="Helical" evidence="2">
    <location>
        <begin position="420"/>
        <end position="441"/>
    </location>
</feature>
<dbReference type="InterPro" id="IPR050445">
    <property type="entry name" value="Bact_polysacc_biosynth/exp"/>
</dbReference>
<evidence type="ECO:0000313" key="5">
    <source>
        <dbReference type="Proteomes" id="UP001054846"/>
    </source>
</evidence>
<feature type="coiled-coil region" evidence="1">
    <location>
        <begin position="137"/>
        <end position="190"/>
    </location>
</feature>
<reference evidence="4 5" key="1">
    <citation type="journal article" date="2021" name="Genome Biol. Evol.">
        <title>Complete Genome Sequencing of a Novel Gloeobacter Species from a Waterfall Cave in Mexico.</title>
        <authorList>
            <person name="Saw J.H."/>
            <person name="Cardona T."/>
            <person name="Montejano G."/>
        </authorList>
    </citation>
    <scope>NUCLEOTIDE SEQUENCE [LARGE SCALE GENOMIC DNA]</scope>
    <source>
        <strain evidence="4">MG652769</strain>
    </source>
</reference>
<evidence type="ECO:0000256" key="2">
    <source>
        <dbReference type="SAM" id="Phobius"/>
    </source>
</evidence>
<name>A0ABY3PP19_9CYAN</name>
<dbReference type="Gene3D" id="3.40.50.300">
    <property type="entry name" value="P-loop containing nucleotide triphosphate hydrolases"/>
    <property type="match status" value="1"/>
</dbReference>
<dbReference type="InterPro" id="IPR002586">
    <property type="entry name" value="CobQ/CobB/MinD/ParA_Nub-bd_dom"/>
</dbReference>
<sequence>MSSVVAIGRRHWRPLLVLNGVLLAATVGIALFYPRTWTATAQLILPNTSSNLSASLGPLGNLQQQGLTFSSEINPTGIQSNILMSEDVLRPVWLQDPEREQKFERLEQYSKLFKSKAGDQSTILDFEAKGSSPELARQRAEAVLKSYQQRLNDLRIDDANRRDHFSREEMQRAKDELQKAQLALSQYKQSTGLVDADEQTRGLVTALNALRSTQTLTLAQAEASTQRASSLERAVGMNLQRATAALNLGEDKGLQVLRQRLADVETQLAQARGLYTDKNLRVKSLELQREELMGKIKQQVDGIVPDAANVNTSLGGNNYRDSRIDLILQLIQAQAEGGAQRRQAERLQGRIDSIEAQLRALAPRQSQLRELTRRYEIAEGVYRGLVAQVQQAKVNAFDAYPNVQILDAPAVDSKPSPRGWVVALGGLLAMLSGSVALALWLERRNPLLALRELEGTGLPVLARIPKLKEFAALSAQAEEFRQLASVVSLLPLENRRLMITSSGVGEGKTTVTLGLAKALRELGFRVLVVDADFRQAGLGRRLQVDEQGSQPVALAPSLNFLPARLPDSGMSVGEYIARGQFVRYLDELEQTGGYDYILLDTAPEDLVAETKLIAAAIRNVLFVVRSGVSNRDSVNSSLYTLQRFGSSISLVINGSESVKDAYRYRYERPALQSAADS</sequence>
<dbReference type="Pfam" id="PF01656">
    <property type="entry name" value="CbiA"/>
    <property type="match status" value="1"/>
</dbReference>
<keyword evidence="1" id="KW-0175">Coiled coil</keyword>